<dbReference type="EMBL" id="CVRS01000123">
    <property type="protein sequence ID" value="CRL43253.1"/>
    <property type="molecule type" value="Genomic_DNA"/>
</dbReference>
<reference evidence="1" key="1">
    <citation type="submission" date="2015-05" db="EMBL/GenBank/DDBJ databases">
        <authorList>
            <person name="Wang D.B."/>
            <person name="Wang M."/>
        </authorList>
    </citation>
    <scope>NUCLEOTIDE SEQUENCE [LARGE SCALE GENOMIC DNA]</scope>
    <source>
        <strain evidence="1">L1-83</strain>
    </source>
</reference>
<dbReference type="SUPFAM" id="SSF50475">
    <property type="entry name" value="FMN-binding split barrel"/>
    <property type="match status" value="1"/>
</dbReference>
<dbReference type="OrthoDB" id="9794935at2"/>
<dbReference type="PANTHER" id="PTHR34071">
    <property type="entry name" value="5-NITROIMIDAZOLE ANTIBIOTICS RESISTANCE PROTEIN, NIMA-FAMILY-RELATED PROTEIN-RELATED"/>
    <property type="match status" value="1"/>
</dbReference>
<dbReference type="InterPro" id="IPR012349">
    <property type="entry name" value="Split_barrel_FMN-bd"/>
</dbReference>
<proteinExistence type="predicted"/>
<reference evidence="3" key="2">
    <citation type="submission" date="2015-05" db="EMBL/GenBank/DDBJ databases">
        <authorList>
            <consortium name="Pathogen Informatics"/>
        </authorList>
    </citation>
    <scope>NUCLEOTIDE SEQUENCE [LARGE SCALE GENOMIC DNA]</scope>
    <source>
        <strain evidence="2 4">2789STDY5608887</strain>
        <strain evidence="3">L1-83</strain>
    </source>
</reference>
<dbReference type="PANTHER" id="PTHR34071:SF2">
    <property type="entry name" value="FLAVIN-NUCLEOTIDE-BINDING PROTEIN"/>
    <property type="match status" value="1"/>
</dbReference>
<evidence type="ECO:0000313" key="2">
    <source>
        <dbReference type="EMBL" id="CUM98925.1"/>
    </source>
</evidence>
<evidence type="ECO:0000313" key="4">
    <source>
        <dbReference type="Proteomes" id="UP000095453"/>
    </source>
</evidence>
<sequence>MRRRDREVTDSNEIIHILDTGKVLHLGLVDQGKPYIVPMNYGYILEGNKIVFYLHGALEGRKLDIIRNNSDCCVQIECDVQPFSGKVACQYGCSYYSFDGFGTAKIVEVPQEKIKALSVLMKTQTGKDFEFNEKLVSIVSVIRIDCDYYTAKHRPVPVNPIV</sequence>
<dbReference type="Proteomes" id="UP000049828">
    <property type="component" value="Unassembled WGS sequence"/>
</dbReference>
<gene>
    <name evidence="2" type="ORF">ERS852444_01390</name>
    <name evidence="1" type="ORF">RIL183_34031</name>
</gene>
<evidence type="ECO:0000313" key="1">
    <source>
        <dbReference type="EMBL" id="CRL43253.1"/>
    </source>
</evidence>
<dbReference type="STRING" id="360807.ERS852392_03000"/>
<dbReference type="Gene3D" id="2.30.110.10">
    <property type="entry name" value="Electron Transport, Fmn-binding Protein, Chain A"/>
    <property type="match status" value="1"/>
</dbReference>
<dbReference type="RefSeq" id="WP_055040526.1">
    <property type="nucleotide sequence ID" value="NZ_CVRS01000123.1"/>
</dbReference>
<dbReference type="Proteomes" id="UP000095453">
    <property type="component" value="Unassembled WGS sequence"/>
</dbReference>
<accession>A0A0M6X2C7</accession>
<organism evidence="1 3">
    <name type="scientific">Roseburia inulinivorans</name>
    <dbReference type="NCBI Taxonomy" id="360807"/>
    <lineage>
        <taxon>Bacteria</taxon>
        <taxon>Bacillati</taxon>
        <taxon>Bacillota</taxon>
        <taxon>Clostridia</taxon>
        <taxon>Lachnospirales</taxon>
        <taxon>Lachnospiraceae</taxon>
        <taxon>Roseburia</taxon>
    </lineage>
</organism>
<dbReference type="Pfam" id="PF12900">
    <property type="entry name" value="Pyridox_ox_2"/>
    <property type="match status" value="1"/>
</dbReference>
<evidence type="ECO:0000313" key="3">
    <source>
        <dbReference type="Proteomes" id="UP000049828"/>
    </source>
</evidence>
<dbReference type="InterPro" id="IPR024747">
    <property type="entry name" value="Pyridox_Oxase-rel"/>
</dbReference>
<keyword evidence="3" id="KW-1185">Reference proteome</keyword>
<dbReference type="EMBL" id="CYXX01000008">
    <property type="protein sequence ID" value="CUM98925.1"/>
    <property type="molecule type" value="Genomic_DNA"/>
</dbReference>
<name>A0A0M6X2C7_9FIRM</name>
<protein>
    <submittedName>
        <fullName evidence="2">Predicted flavin-nucleotide-binding protein</fullName>
    </submittedName>
</protein>
<dbReference type="AlphaFoldDB" id="A0A0M6X2C7"/>